<evidence type="ECO:0000256" key="2">
    <source>
        <dbReference type="ARBA" id="ARBA00023052"/>
    </source>
</evidence>
<dbReference type="InterPro" id="IPR011766">
    <property type="entry name" value="TPP_enzyme_TPP-bd"/>
</dbReference>
<gene>
    <name evidence="7" type="ORF">SAMN05428963_10767</name>
</gene>
<dbReference type="InterPro" id="IPR012000">
    <property type="entry name" value="Thiamin_PyroP_enz_cen_dom"/>
</dbReference>
<dbReference type="InterPro" id="IPR030817">
    <property type="entry name" value="Myo_inos_IolD"/>
</dbReference>
<dbReference type="GO" id="GO:0000287">
    <property type="term" value="F:magnesium ion binding"/>
    <property type="evidence" value="ECO:0007669"/>
    <property type="project" value="InterPro"/>
</dbReference>
<dbReference type="OrthoDB" id="3194735at2"/>
<evidence type="ECO:0000259" key="6">
    <source>
        <dbReference type="Pfam" id="PF02776"/>
    </source>
</evidence>
<dbReference type="GO" id="GO:0016823">
    <property type="term" value="F:hydrolase activity, acting on acid carbon-carbon bonds, in ketonic substances"/>
    <property type="evidence" value="ECO:0007669"/>
    <property type="project" value="InterPro"/>
</dbReference>
<dbReference type="Gene3D" id="3.40.50.970">
    <property type="match status" value="2"/>
</dbReference>
<feature type="domain" description="Thiamine pyrophosphate enzyme N-terminal TPP-binding" evidence="6">
    <location>
        <begin position="43"/>
        <end position="129"/>
    </location>
</feature>
<proteinExistence type="inferred from homology"/>
<dbReference type="GO" id="GO:0019310">
    <property type="term" value="P:inositol catabolic process"/>
    <property type="evidence" value="ECO:0007669"/>
    <property type="project" value="InterPro"/>
</dbReference>
<evidence type="ECO:0000259" key="4">
    <source>
        <dbReference type="Pfam" id="PF00205"/>
    </source>
</evidence>
<dbReference type="InterPro" id="IPR029035">
    <property type="entry name" value="DHS-like_NAD/FAD-binding_dom"/>
</dbReference>
<dbReference type="GO" id="GO:0050660">
    <property type="term" value="F:flavin adenine dinucleotide binding"/>
    <property type="evidence" value="ECO:0007669"/>
    <property type="project" value="TreeGrafter"/>
</dbReference>
<dbReference type="Pfam" id="PF02776">
    <property type="entry name" value="TPP_enzyme_N"/>
    <property type="match status" value="1"/>
</dbReference>
<sequence length="609" mass="65291">MGTIRLTAAQAMVRFLIVQRNEEGAPLIPGVWAIFGHGNVAGLGEALAEAGDALPTWRGHNEQSMAHAAIAYAKATNRRQAMAVTTSIGPGATNMVTACAVAHVNRLPLLLVPGDVFATRQPDPVLQQIEDFDDGTVSVNDCFRPVARYFDRIGRAEHLLSALPRAMRVLTDPADCGPVVLAFPQDVQTEAYDWPESFFAERIWQRRRPHPDPREIDRAAEMIRAAKTPMIVAGGGVLYSGAMDALKRFADAHNIVVTETHAGRSALPWSDPLNFGAPGVCGSAAANAVAEKADLVIGVGTRFQDFTTGSWAVFKNPERRLLAINVCSYDGIKHGAVPLIADAKVALEALDAALGQHKATLPDPAIREDWFKEVDRATAAPHGNALPTDAQVIGAAQRGLDENAVLLCASGGLPGELQKLWKASKPNGYHMEYGYSCMGYEIAGAIGAKMAMPDREICVMVGDGSYMMMNSELATSVMIGQKIIVILLDNRGFGCINRLQMACGGKSFNNLLDTARHVVPSNIDFAAHAAAMGAIAEKVDSISELEEALGRARASDRSHVIVIDTDPLPSTEAGGAWWEVAVPEVSNRAEVRKARDDYEAHLAARKAIN</sequence>
<dbReference type="SUPFAM" id="SSF52467">
    <property type="entry name" value="DHS-like NAD/FAD-binding domain"/>
    <property type="match status" value="1"/>
</dbReference>
<dbReference type="GO" id="GO:0030976">
    <property type="term" value="F:thiamine pyrophosphate binding"/>
    <property type="evidence" value="ECO:0007669"/>
    <property type="project" value="InterPro"/>
</dbReference>
<protein>
    <submittedName>
        <fullName evidence="7">3D-(3,5/4)-trihydroxycyclohexane-1,2-dione hydrolase</fullName>
    </submittedName>
</protein>
<dbReference type="InterPro" id="IPR029061">
    <property type="entry name" value="THDP-binding"/>
</dbReference>
<dbReference type="Proteomes" id="UP000190135">
    <property type="component" value="Unassembled WGS sequence"/>
</dbReference>
<evidence type="ECO:0000313" key="7">
    <source>
        <dbReference type="EMBL" id="SKA16970.1"/>
    </source>
</evidence>
<keyword evidence="8" id="KW-1185">Reference proteome</keyword>
<dbReference type="InterPro" id="IPR045229">
    <property type="entry name" value="TPP_enz"/>
</dbReference>
<dbReference type="GO" id="GO:0009097">
    <property type="term" value="P:isoleucine biosynthetic process"/>
    <property type="evidence" value="ECO:0007669"/>
    <property type="project" value="TreeGrafter"/>
</dbReference>
<feature type="domain" description="Thiamine pyrophosphate enzyme TPP-binding" evidence="5">
    <location>
        <begin position="414"/>
        <end position="562"/>
    </location>
</feature>
<dbReference type="RefSeq" id="WP_078708576.1">
    <property type="nucleotide sequence ID" value="NZ_FUXL01000007.1"/>
</dbReference>
<evidence type="ECO:0000259" key="5">
    <source>
        <dbReference type="Pfam" id="PF02775"/>
    </source>
</evidence>
<name>A0A1T4RLU9_9HYPH</name>
<dbReference type="CDD" id="cd07035">
    <property type="entry name" value="TPP_PYR_POX_like"/>
    <property type="match status" value="1"/>
</dbReference>
<dbReference type="Pfam" id="PF00205">
    <property type="entry name" value="TPP_enzyme_M"/>
    <property type="match status" value="1"/>
</dbReference>
<dbReference type="NCBIfam" id="TIGR04377">
    <property type="entry name" value="myo_inos_iolD"/>
    <property type="match status" value="1"/>
</dbReference>
<dbReference type="Pfam" id="PF02775">
    <property type="entry name" value="TPP_enzyme_C"/>
    <property type="match status" value="1"/>
</dbReference>
<reference evidence="7 8" key="1">
    <citation type="submission" date="2017-02" db="EMBL/GenBank/DDBJ databases">
        <authorList>
            <person name="Peterson S.W."/>
        </authorList>
    </citation>
    <scope>NUCLEOTIDE SEQUENCE [LARGE SCALE GENOMIC DNA]</scope>
    <source>
        <strain evidence="7 8">USBA 369</strain>
    </source>
</reference>
<evidence type="ECO:0000313" key="8">
    <source>
        <dbReference type="Proteomes" id="UP000190135"/>
    </source>
</evidence>
<dbReference type="GO" id="GO:0009099">
    <property type="term" value="P:L-valine biosynthetic process"/>
    <property type="evidence" value="ECO:0007669"/>
    <property type="project" value="TreeGrafter"/>
</dbReference>
<dbReference type="AlphaFoldDB" id="A0A1T4RLU9"/>
<dbReference type="PANTHER" id="PTHR18968:SF9">
    <property type="entry name" value="3D-(3,5_4)-TRIHYDROXYCYCLOHEXANE-1,2-DIONE HYDROLASE"/>
    <property type="match status" value="1"/>
</dbReference>
<dbReference type="STRING" id="1365950.SAMN05428963_10767"/>
<keyword evidence="7" id="KW-0378">Hydrolase</keyword>
<evidence type="ECO:0000256" key="1">
    <source>
        <dbReference type="ARBA" id="ARBA00007812"/>
    </source>
</evidence>
<organism evidence="7 8">
    <name type="scientific">Consotaella salsifontis</name>
    <dbReference type="NCBI Taxonomy" id="1365950"/>
    <lineage>
        <taxon>Bacteria</taxon>
        <taxon>Pseudomonadati</taxon>
        <taxon>Pseudomonadota</taxon>
        <taxon>Alphaproteobacteria</taxon>
        <taxon>Hyphomicrobiales</taxon>
        <taxon>Aurantimonadaceae</taxon>
        <taxon>Consotaella</taxon>
    </lineage>
</organism>
<accession>A0A1T4RLU9</accession>
<dbReference type="GO" id="GO:0003984">
    <property type="term" value="F:acetolactate synthase activity"/>
    <property type="evidence" value="ECO:0007669"/>
    <property type="project" value="TreeGrafter"/>
</dbReference>
<dbReference type="InterPro" id="IPR012001">
    <property type="entry name" value="Thiamin_PyroP_enz_TPP-bd_dom"/>
</dbReference>
<dbReference type="EMBL" id="FUXL01000007">
    <property type="protein sequence ID" value="SKA16970.1"/>
    <property type="molecule type" value="Genomic_DNA"/>
</dbReference>
<dbReference type="PANTHER" id="PTHR18968">
    <property type="entry name" value="THIAMINE PYROPHOSPHATE ENZYMES"/>
    <property type="match status" value="1"/>
</dbReference>
<keyword evidence="2 3" id="KW-0786">Thiamine pyrophosphate</keyword>
<dbReference type="Gene3D" id="3.40.50.1220">
    <property type="entry name" value="TPP-binding domain"/>
    <property type="match status" value="1"/>
</dbReference>
<dbReference type="GO" id="GO:0005948">
    <property type="term" value="C:acetolactate synthase complex"/>
    <property type="evidence" value="ECO:0007669"/>
    <property type="project" value="TreeGrafter"/>
</dbReference>
<evidence type="ECO:0000256" key="3">
    <source>
        <dbReference type="RuleBase" id="RU362132"/>
    </source>
</evidence>
<dbReference type="SUPFAM" id="SSF52518">
    <property type="entry name" value="Thiamin diphosphate-binding fold (THDP-binding)"/>
    <property type="match status" value="2"/>
</dbReference>
<comment type="similarity">
    <text evidence="1 3">Belongs to the TPP enzyme family.</text>
</comment>
<feature type="domain" description="Thiamine pyrophosphate enzyme central" evidence="4">
    <location>
        <begin position="216"/>
        <end position="350"/>
    </location>
</feature>